<dbReference type="RefSeq" id="WP_332616831.1">
    <property type="nucleotide sequence ID" value="NZ_JAXGFP010000004.1"/>
</dbReference>
<proteinExistence type="predicted"/>
<sequence length="403" mass="43663">MNAMTSKLSNTQLHTLALSIVLALGSASVVAQEMDHSTMHMPEPAPSADRNEPQEPLQQEPAVDPHAGHAPPPPAGEFESRPAPVDHAAMGHAAPPQDPVPEVDHAAMGHEMPAPEQAPSQPVDHSAMGHEMPIPQETAQEMDHSAMGHDMGDSAEDNDLPATAPAIEPIPPVTPADRLAAFPDVAGHTVHDNAIHSFWLLDRLEAWDADSDAGTGVGWEAMSWIGTDLDRIWLRSEGERVDGATESADIEVLYGRAVAPWWDVVAGVRHDFGEGPSQTFAAIGVQGLAPYMFEVEATAYVGQSGQTAATFEAEYETLFTNRLILQWMAEAELHGKDDERRGVGSGLSTVEAGLRLRYEFARQFAPYIGIVHERAYGNTADFRRVDGEDIEDTRFVAGVRIWF</sequence>
<dbReference type="Proteomes" id="UP001355056">
    <property type="component" value="Unassembled WGS sequence"/>
</dbReference>
<feature type="region of interest" description="Disordered" evidence="1">
    <location>
        <begin position="34"/>
        <end position="104"/>
    </location>
</feature>
<protein>
    <submittedName>
        <fullName evidence="3">Copper resistance protein B</fullName>
    </submittedName>
</protein>
<comment type="caution">
    <text evidence="3">The sequence shown here is derived from an EMBL/GenBank/DDBJ whole genome shotgun (WGS) entry which is preliminary data.</text>
</comment>
<dbReference type="Pfam" id="PF05275">
    <property type="entry name" value="CopB"/>
    <property type="match status" value="1"/>
</dbReference>
<keyword evidence="2" id="KW-0732">Signal</keyword>
<accession>A0ABU7YZE4</accession>
<dbReference type="InterPro" id="IPR007939">
    <property type="entry name" value="Cu-R_B_prcur"/>
</dbReference>
<reference evidence="3 4" key="1">
    <citation type="journal article" date="2016" name="Int. J. Syst. Evol. Microbiol.">
        <title>Lysobacter erysipheiresistens sp. nov., an antagonist of powdery mildew, isolated from tobacco-cultivated soil.</title>
        <authorList>
            <person name="Xie B."/>
            <person name="Li T."/>
            <person name="Lin X."/>
            <person name="Wang C.J."/>
            <person name="Chen Y.J."/>
            <person name="Liu W.J."/>
            <person name="Zhao Z.W."/>
        </authorList>
    </citation>
    <scope>NUCLEOTIDE SEQUENCE [LARGE SCALE GENOMIC DNA]</scope>
    <source>
        <strain evidence="3 4">RS-LYSO-3</strain>
    </source>
</reference>
<organism evidence="3 4">
    <name type="scientific">Novilysobacter erysipheiresistens</name>
    <dbReference type="NCBI Taxonomy" id="1749332"/>
    <lineage>
        <taxon>Bacteria</taxon>
        <taxon>Pseudomonadati</taxon>
        <taxon>Pseudomonadota</taxon>
        <taxon>Gammaproteobacteria</taxon>
        <taxon>Lysobacterales</taxon>
        <taxon>Lysobacteraceae</taxon>
        <taxon>Novilysobacter</taxon>
    </lineage>
</organism>
<evidence type="ECO:0000256" key="1">
    <source>
        <dbReference type="SAM" id="MobiDB-lite"/>
    </source>
</evidence>
<feature type="chain" id="PRO_5045609296" evidence="2">
    <location>
        <begin position="32"/>
        <end position="403"/>
    </location>
</feature>
<feature type="signal peptide" evidence="2">
    <location>
        <begin position="1"/>
        <end position="31"/>
    </location>
</feature>
<keyword evidence="4" id="KW-1185">Reference proteome</keyword>
<evidence type="ECO:0000313" key="3">
    <source>
        <dbReference type="EMBL" id="MEG3184337.1"/>
    </source>
</evidence>
<dbReference type="EMBL" id="JAXGFP010000004">
    <property type="protein sequence ID" value="MEG3184337.1"/>
    <property type="molecule type" value="Genomic_DNA"/>
</dbReference>
<name>A0ABU7YZE4_9GAMM</name>
<evidence type="ECO:0000256" key="2">
    <source>
        <dbReference type="SAM" id="SignalP"/>
    </source>
</evidence>
<evidence type="ECO:0000313" key="4">
    <source>
        <dbReference type="Proteomes" id="UP001355056"/>
    </source>
</evidence>
<gene>
    <name evidence="3" type="ORF">SNE34_09975</name>
</gene>